<dbReference type="Proteomes" id="UP000886110">
    <property type="component" value="Unassembled WGS sequence"/>
</dbReference>
<dbReference type="Gene3D" id="2.60.40.4070">
    <property type="match status" value="1"/>
</dbReference>
<name>A0A7C5HN11_UNCW3</name>
<comment type="caution">
    <text evidence="1">The sequence shown here is derived from an EMBL/GenBank/DDBJ whole genome shotgun (WGS) entry which is preliminary data.</text>
</comment>
<evidence type="ECO:0000313" key="1">
    <source>
        <dbReference type="EMBL" id="HHE04655.1"/>
    </source>
</evidence>
<accession>A0A7C5HN11</accession>
<sequence length="160" mass="18452">TFIMDRVIYNKSSSGYSIERVNPDVYSDVESNWGLSIYAGGSPGERNTIFAERIQKKLKLLISPKYFTPDGDGMNERTIISFTLPFQRNKIDIMIFDRQGHLRKKESILRGGEEGYYIWDGRDHNERTLPTGLYIVYVRIGDMVSRKLVGEKTTIYIGKK</sequence>
<organism evidence="1">
    <name type="scientific">candidate division WOR-3 bacterium</name>
    <dbReference type="NCBI Taxonomy" id="2052148"/>
    <lineage>
        <taxon>Bacteria</taxon>
        <taxon>Bacteria division WOR-3</taxon>
    </lineage>
</organism>
<dbReference type="AlphaFoldDB" id="A0A7C5HN11"/>
<evidence type="ECO:0008006" key="2">
    <source>
        <dbReference type="Google" id="ProtNLM"/>
    </source>
</evidence>
<reference evidence="1" key="1">
    <citation type="journal article" date="2020" name="mSystems">
        <title>Genome- and Community-Level Interaction Insights into Carbon Utilization and Element Cycling Functions of Hydrothermarchaeota in Hydrothermal Sediment.</title>
        <authorList>
            <person name="Zhou Z."/>
            <person name="Liu Y."/>
            <person name="Xu W."/>
            <person name="Pan J."/>
            <person name="Luo Z.H."/>
            <person name="Li M."/>
        </authorList>
    </citation>
    <scope>NUCLEOTIDE SEQUENCE [LARGE SCALE GENOMIC DNA]</scope>
    <source>
        <strain evidence="1">HyVt-74</strain>
    </source>
</reference>
<dbReference type="EMBL" id="DRTB01000082">
    <property type="protein sequence ID" value="HHE04655.1"/>
    <property type="molecule type" value="Genomic_DNA"/>
</dbReference>
<gene>
    <name evidence="1" type="ORF">ENL19_01175</name>
</gene>
<proteinExistence type="predicted"/>
<feature type="non-terminal residue" evidence="1">
    <location>
        <position position="1"/>
    </location>
</feature>
<dbReference type="Pfam" id="PF13585">
    <property type="entry name" value="CHU_C"/>
    <property type="match status" value="1"/>
</dbReference>
<protein>
    <recommendedName>
        <fullName evidence="2">FlgD Ig-like domain-containing protein</fullName>
    </recommendedName>
</protein>